<dbReference type="GO" id="GO:0005634">
    <property type="term" value="C:nucleus"/>
    <property type="evidence" value="ECO:0007669"/>
    <property type="project" value="UniProtKB-SubCell"/>
</dbReference>
<dbReference type="OrthoDB" id="469838at2759"/>
<dbReference type="SUPFAM" id="SSF47676">
    <property type="entry name" value="Conserved domain common to transcription factors TFIIS, elongin A, CRSP70"/>
    <property type="match status" value="1"/>
</dbReference>
<keyword evidence="1" id="KW-0539">Nucleus</keyword>
<organism evidence="3">
    <name type="scientific">Cladocopium goreaui</name>
    <dbReference type="NCBI Taxonomy" id="2562237"/>
    <lineage>
        <taxon>Eukaryota</taxon>
        <taxon>Sar</taxon>
        <taxon>Alveolata</taxon>
        <taxon>Dinophyceae</taxon>
        <taxon>Suessiales</taxon>
        <taxon>Symbiodiniaceae</taxon>
        <taxon>Cladocopium</taxon>
    </lineage>
</organism>
<keyword evidence="6" id="KW-1185">Reference proteome</keyword>
<proteinExistence type="predicted"/>
<dbReference type="Proteomes" id="UP001152797">
    <property type="component" value="Unassembled WGS sequence"/>
</dbReference>
<evidence type="ECO:0000256" key="1">
    <source>
        <dbReference type="PROSITE-ProRule" id="PRU00649"/>
    </source>
</evidence>
<dbReference type="InterPro" id="IPR035441">
    <property type="entry name" value="TFIIS/LEDGF_dom_sf"/>
</dbReference>
<evidence type="ECO:0000313" key="4">
    <source>
        <dbReference type="EMBL" id="CAL1167078.1"/>
    </source>
</evidence>
<accession>A0A9P1DPA9</accession>
<dbReference type="EMBL" id="CAMXCT020006001">
    <property type="protein sequence ID" value="CAL1167078.1"/>
    <property type="molecule type" value="Genomic_DNA"/>
</dbReference>
<dbReference type="InterPro" id="IPR017923">
    <property type="entry name" value="TFIIS_N"/>
</dbReference>
<dbReference type="PROSITE" id="PS51319">
    <property type="entry name" value="TFIIS_N"/>
    <property type="match status" value="1"/>
</dbReference>
<evidence type="ECO:0000313" key="5">
    <source>
        <dbReference type="EMBL" id="CAL4801015.1"/>
    </source>
</evidence>
<feature type="domain" description="TFIIS N-terminal" evidence="2">
    <location>
        <begin position="106"/>
        <end position="185"/>
    </location>
</feature>
<comment type="subcellular location">
    <subcellularLocation>
        <location evidence="1">Nucleus</location>
    </subcellularLocation>
</comment>
<dbReference type="EMBL" id="CAMXCT030006001">
    <property type="protein sequence ID" value="CAL4801015.1"/>
    <property type="molecule type" value="Genomic_DNA"/>
</dbReference>
<protein>
    <submittedName>
        <fullName evidence="5">TFIIS N-terminal domain-containing protein</fullName>
    </submittedName>
</protein>
<evidence type="ECO:0000313" key="6">
    <source>
        <dbReference type="Proteomes" id="UP001152797"/>
    </source>
</evidence>
<evidence type="ECO:0000313" key="3">
    <source>
        <dbReference type="EMBL" id="CAI4013703.1"/>
    </source>
</evidence>
<reference evidence="4" key="2">
    <citation type="submission" date="2024-04" db="EMBL/GenBank/DDBJ databases">
        <authorList>
            <person name="Chen Y."/>
            <person name="Shah S."/>
            <person name="Dougan E. K."/>
            <person name="Thang M."/>
            <person name="Chan C."/>
        </authorList>
    </citation>
    <scope>NUCLEOTIDE SEQUENCE [LARGE SCALE GENOMIC DNA]</scope>
</reference>
<dbReference type="Pfam" id="PF08711">
    <property type="entry name" value="Med26"/>
    <property type="match status" value="1"/>
</dbReference>
<dbReference type="EMBL" id="CAMXCT010006001">
    <property type="protein sequence ID" value="CAI4013703.1"/>
    <property type="molecule type" value="Genomic_DNA"/>
</dbReference>
<dbReference type="Gene3D" id="1.20.930.10">
    <property type="entry name" value="Conserved domain common to transcription factors TFIIS, elongin A, CRSP70"/>
    <property type="match status" value="1"/>
</dbReference>
<sequence length="282" mass="31868">MGKHCGGSREVGSRIQLDGAWSFQAQLDALRACNREEDWTFKENSVKEVTDRGRTEATARLQKALGESQLMPRQKRKAIELENDEDRKITEAMKAAEADVRKHVRALLAPLKDLEQVPRSADSDAAALAIFRQLRRLQVTVECLKSTRIAAELNKPRWRGANAAPEVRNAVTSLIKGWRSMYRAETGKSDVLDATRARKVRLQAVDLEEKIFAQYQRLKDYRRVMELVTEELMQCRDVSDRLLEGSLSGYDLVAKNAGRLRIAARAVDVVDVEEPELAQPVI</sequence>
<comment type="caution">
    <text evidence="3">The sequence shown here is derived from an EMBL/GenBank/DDBJ whole genome shotgun (WGS) entry which is preliminary data.</text>
</comment>
<evidence type="ECO:0000259" key="2">
    <source>
        <dbReference type="PROSITE" id="PS51319"/>
    </source>
</evidence>
<name>A0A9P1DPA9_9DINO</name>
<gene>
    <name evidence="3" type="ORF">C1SCF055_LOCUS38657</name>
</gene>
<reference evidence="3" key="1">
    <citation type="submission" date="2022-10" db="EMBL/GenBank/DDBJ databases">
        <authorList>
            <person name="Chen Y."/>
            <person name="Dougan E. K."/>
            <person name="Chan C."/>
            <person name="Rhodes N."/>
            <person name="Thang M."/>
        </authorList>
    </citation>
    <scope>NUCLEOTIDE SEQUENCE</scope>
</reference>
<dbReference type="AlphaFoldDB" id="A0A9P1DPA9"/>